<name>A0ABR3CKZ0_9PEZI</name>
<dbReference type="RefSeq" id="XP_066634321.1">
    <property type="nucleotide sequence ID" value="XM_066776440.1"/>
</dbReference>
<sequence length="98" mass="10596">MRVETTRLPLVTPSVVLCFWLKKKNMQLTQLINVALLAAGATVEAGPLLKATAADLPALNLANATLEQIAQNALTVAKARIPSDSTCTPDKLSVRKWW</sequence>
<evidence type="ECO:0000313" key="2">
    <source>
        <dbReference type="Proteomes" id="UP001430584"/>
    </source>
</evidence>
<dbReference type="EMBL" id="JAJVCZ030000004">
    <property type="protein sequence ID" value="KAL0261292.1"/>
    <property type="molecule type" value="Genomic_DNA"/>
</dbReference>
<dbReference type="GeneID" id="92009074"/>
<gene>
    <name evidence="1" type="ORF">SLS55_004989</name>
</gene>
<accession>A0ABR3CKZ0</accession>
<comment type="caution">
    <text evidence="1">The sequence shown here is derived from an EMBL/GenBank/DDBJ whole genome shotgun (WGS) entry which is preliminary data.</text>
</comment>
<proteinExistence type="predicted"/>
<reference evidence="1 2" key="1">
    <citation type="submission" date="2024-02" db="EMBL/GenBank/DDBJ databases">
        <title>De novo assembly and annotation of 12 fungi associated with fruit tree decline syndrome in Ontario, Canada.</title>
        <authorList>
            <person name="Sulman M."/>
            <person name="Ellouze W."/>
            <person name="Ilyukhin E."/>
        </authorList>
    </citation>
    <scope>NUCLEOTIDE SEQUENCE [LARGE SCALE GENOMIC DNA]</scope>
    <source>
        <strain evidence="1 2">FDS-637</strain>
    </source>
</reference>
<organism evidence="1 2">
    <name type="scientific">Diplodia seriata</name>
    <dbReference type="NCBI Taxonomy" id="420778"/>
    <lineage>
        <taxon>Eukaryota</taxon>
        <taxon>Fungi</taxon>
        <taxon>Dikarya</taxon>
        <taxon>Ascomycota</taxon>
        <taxon>Pezizomycotina</taxon>
        <taxon>Dothideomycetes</taxon>
        <taxon>Dothideomycetes incertae sedis</taxon>
        <taxon>Botryosphaeriales</taxon>
        <taxon>Botryosphaeriaceae</taxon>
        <taxon>Diplodia</taxon>
    </lineage>
</organism>
<keyword evidence="2" id="KW-1185">Reference proteome</keyword>
<evidence type="ECO:0000313" key="1">
    <source>
        <dbReference type="EMBL" id="KAL0261292.1"/>
    </source>
</evidence>
<protein>
    <submittedName>
        <fullName evidence="1">Uncharacterized protein</fullName>
    </submittedName>
</protein>
<dbReference type="Proteomes" id="UP001430584">
    <property type="component" value="Unassembled WGS sequence"/>
</dbReference>